<protein>
    <submittedName>
        <fullName evidence="2">Uncharacterized protein</fullName>
    </submittedName>
</protein>
<dbReference type="AlphaFoldDB" id="A0A3P3E3Y6"/>
<evidence type="ECO:0000256" key="1">
    <source>
        <dbReference type="SAM" id="MobiDB-lite"/>
    </source>
</evidence>
<proteinExistence type="predicted"/>
<name>A0A3P3E3Y6_9BURK</name>
<dbReference type="Proteomes" id="UP000271590">
    <property type="component" value="Unassembled WGS sequence"/>
</dbReference>
<comment type="caution">
    <text evidence="2">The sequence shown here is derived from an EMBL/GenBank/DDBJ whole genome shotgun (WGS) entry which is preliminary data.</text>
</comment>
<gene>
    <name evidence="2" type="ORF">EH244_29445</name>
</gene>
<evidence type="ECO:0000313" key="2">
    <source>
        <dbReference type="EMBL" id="RRH81190.1"/>
    </source>
</evidence>
<feature type="compositionally biased region" description="Gly residues" evidence="1">
    <location>
        <begin position="44"/>
        <end position="58"/>
    </location>
</feature>
<feature type="region of interest" description="Disordered" evidence="1">
    <location>
        <begin position="30"/>
        <end position="108"/>
    </location>
</feature>
<feature type="compositionally biased region" description="Low complexity" evidence="1">
    <location>
        <begin position="59"/>
        <end position="86"/>
    </location>
</feature>
<sequence length="210" mass="21185">MAATLPPPVTSPANPPLRLLEVEAGAGAAGVGAAGTGADPAAGAGAGADPGAGAGVSGAPGADSDAGAVATGEAGVEDAAARADAAAPDDESVPPPPPQATSKSDVNKAPAARDRCNSWFVCFNFFMVFFMSRCPGMKDDLSKPRAISICTLRADIAFLSLLVDASALCQKRSEFPRTRQAGPAPERHICRFVTKQSNRTNACCPASRPH</sequence>
<dbReference type="EMBL" id="RQXU01000032">
    <property type="protein sequence ID" value="RRH81190.1"/>
    <property type="molecule type" value="Genomic_DNA"/>
</dbReference>
<organism evidence="2 3">
    <name type="scientific">Variovorax beijingensis</name>
    <dbReference type="NCBI Taxonomy" id="2496117"/>
    <lineage>
        <taxon>Bacteria</taxon>
        <taxon>Pseudomonadati</taxon>
        <taxon>Pseudomonadota</taxon>
        <taxon>Betaproteobacteria</taxon>
        <taxon>Burkholderiales</taxon>
        <taxon>Comamonadaceae</taxon>
        <taxon>Variovorax</taxon>
    </lineage>
</organism>
<accession>A0A3P3E3Y6</accession>
<reference evidence="2 3" key="1">
    <citation type="submission" date="2018-11" db="EMBL/GenBank/DDBJ databases">
        <title>The genome of Variovorax sp T529.</title>
        <authorList>
            <person name="Gao J."/>
        </authorList>
    </citation>
    <scope>NUCLEOTIDE SEQUENCE [LARGE SCALE GENOMIC DNA]</scope>
    <source>
        <strain evidence="2 3">T529</strain>
    </source>
</reference>
<evidence type="ECO:0000313" key="3">
    <source>
        <dbReference type="Proteomes" id="UP000271590"/>
    </source>
</evidence>